<dbReference type="Proteomes" id="UP000095485">
    <property type="component" value="Unassembled WGS sequence"/>
</dbReference>
<dbReference type="PANTHER" id="PTHR21485">
    <property type="entry name" value="HAD SUPERFAMILY MEMBERS CMAS AND KDSC"/>
    <property type="match status" value="1"/>
</dbReference>
<sequence>MNNLAIIPARSGSKGLKDKNIKLLNGKPLIAYSIEAAKKSEIYSHILVSTDSERYGEIAIQYGAEVPFYRSEENASDVASSWDVVKEVLKKYQEMGIVFDTFTLLQPTSPLRKYEDIKKAYELFKEKDAIAVVSVCEMEHSPLWSNTLPENNSLSGFLRADSNKQRQKLETFYRINGAIYMADVKAFLENTNLYREDCYAYKMPAERSIDIDTELDFKIAETIINQ</sequence>
<name>A0A174NAH6_9FIRM</name>
<dbReference type="Pfam" id="PF02348">
    <property type="entry name" value="CTP_transf_3"/>
    <property type="match status" value="1"/>
</dbReference>
<gene>
    <name evidence="1" type="primary">neuA</name>
    <name evidence="1" type="ORF">ERS852526_01156</name>
</gene>
<dbReference type="PANTHER" id="PTHR21485:SF6">
    <property type="entry name" value="N-ACYLNEURAMINATE CYTIDYLYLTRANSFERASE-RELATED"/>
    <property type="match status" value="1"/>
</dbReference>
<dbReference type="AlphaFoldDB" id="A0A174NAH6"/>
<dbReference type="EMBL" id="CZAY01000007">
    <property type="protein sequence ID" value="CUP44231.1"/>
    <property type="molecule type" value="Genomic_DNA"/>
</dbReference>
<dbReference type="GeneID" id="96228447"/>
<accession>A0A174NAH6</accession>
<evidence type="ECO:0000313" key="2">
    <source>
        <dbReference type="Proteomes" id="UP000095485"/>
    </source>
</evidence>
<keyword evidence="1" id="KW-0548">Nucleotidyltransferase</keyword>
<dbReference type="InterPro" id="IPR003329">
    <property type="entry name" value="Cytidylyl_trans"/>
</dbReference>
<dbReference type="Gene3D" id="3.90.550.10">
    <property type="entry name" value="Spore Coat Polysaccharide Biosynthesis Protein SpsA, Chain A"/>
    <property type="match status" value="1"/>
</dbReference>
<dbReference type="CDD" id="cd02513">
    <property type="entry name" value="CMP-NeuAc_Synthase"/>
    <property type="match status" value="1"/>
</dbReference>
<dbReference type="SUPFAM" id="SSF53448">
    <property type="entry name" value="Nucleotide-diphospho-sugar transferases"/>
    <property type="match status" value="1"/>
</dbReference>
<evidence type="ECO:0000313" key="1">
    <source>
        <dbReference type="EMBL" id="CUP44231.1"/>
    </source>
</evidence>
<dbReference type="InterPro" id="IPR050793">
    <property type="entry name" value="CMP-NeuNAc_synthase"/>
</dbReference>
<reference evidence="1 2" key="1">
    <citation type="submission" date="2015-09" db="EMBL/GenBank/DDBJ databases">
        <authorList>
            <consortium name="Pathogen Informatics"/>
        </authorList>
    </citation>
    <scope>NUCLEOTIDE SEQUENCE [LARGE SCALE GENOMIC DNA]</scope>
    <source>
        <strain evidence="1 2">2789STDY5834914</strain>
    </source>
</reference>
<dbReference type="EC" id="2.7.7.43" evidence="1"/>
<dbReference type="OrthoDB" id="9805604at2"/>
<keyword evidence="1" id="KW-0808">Transferase</keyword>
<protein>
    <submittedName>
        <fullName evidence="1">N-acylneuraminate cytidylyltransferase</fullName>
        <ecNumber evidence="1">2.7.7.43</ecNumber>
    </submittedName>
</protein>
<dbReference type="InterPro" id="IPR029044">
    <property type="entry name" value="Nucleotide-diphossugar_trans"/>
</dbReference>
<dbReference type="GO" id="GO:0008781">
    <property type="term" value="F:N-acylneuraminate cytidylyltransferase activity"/>
    <property type="evidence" value="ECO:0007669"/>
    <property type="project" value="UniProtKB-EC"/>
</dbReference>
<organism evidence="1 2">
    <name type="scientific">Dorea longicatena</name>
    <dbReference type="NCBI Taxonomy" id="88431"/>
    <lineage>
        <taxon>Bacteria</taxon>
        <taxon>Bacillati</taxon>
        <taxon>Bacillota</taxon>
        <taxon>Clostridia</taxon>
        <taxon>Lachnospirales</taxon>
        <taxon>Lachnospiraceae</taxon>
        <taxon>Dorea</taxon>
    </lineage>
</organism>
<proteinExistence type="predicted"/>
<dbReference type="RefSeq" id="WP_055282569.1">
    <property type="nucleotide sequence ID" value="NZ_CZAY01000007.1"/>
</dbReference>